<feature type="compositionally biased region" description="Basic and acidic residues" evidence="1">
    <location>
        <begin position="530"/>
        <end position="539"/>
    </location>
</feature>
<dbReference type="Pfam" id="PF03432">
    <property type="entry name" value="Relaxase"/>
    <property type="match status" value="1"/>
</dbReference>
<proteinExistence type="predicted"/>
<dbReference type="Proteomes" id="UP000309133">
    <property type="component" value="Unassembled WGS sequence"/>
</dbReference>
<feature type="domain" description="MobA/VirD2-like nuclease" evidence="2">
    <location>
        <begin position="92"/>
        <end position="188"/>
    </location>
</feature>
<evidence type="ECO:0000259" key="2">
    <source>
        <dbReference type="Pfam" id="PF03432"/>
    </source>
</evidence>
<gene>
    <name evidence="3" type="ORF">E6C64_10445</name>
</gene>
<evidence type="ECO:0000313" key="3">
    <source>
        <dbReference type="EMBL" id="THG31011.1"/>
    </source>
</evidence>
<evidence type="ECO:0000256" key="1">
    <source>
        <dbReference type="SAM" id="MobiDB-lite"/>
    </source>
</evidence>
<evidence type="ECO:0000313" key="4">
    <source>
        <dbReference type="Proteomes" id="UP000309133"/>
    </source>
</evidence>
<dbReference type="AlphaFoldDB" id="A0A4S4FLF0"/>
<reference evidence="3 4" key="1">
    <citation type="submission" date="2019-04" db="EMBL/GenBank/DDBJ databases">
        <authorList>
            <person name="Jiang L."/>
        </authorList>
    </citation>
    <scope>NUCLEOTIDE SEQUENCE [LARGE SCALE GENOMIC DNA]</scope>
    <source>
        <strain evidence="3 4">YIM 131853</strain>
    </source>
</reference>
<feature type="region of interest" description="Disordered" evidence="1">
    <location>
        <begin position="507"/>
        <end position="539"/>
    </location>
</feature>
<keyword evidence="4" id="KW-1185">Reference proteome</keyword>
<sequence>MIPNITRGAKMSGLLVYLAGDGRKDEHEEQHLVTGDEATVTFFGNGVLDRAMALAVAEELDAPRKAFGTEVTRVVTVADPDGGEPIRDRVPASVWHASLSLRAEEGQLDDEKWAAIADDFIDAMGFSDIAGEAPCRWVAIRHGLSSNGNDHIHIAVSLVREDGTKASTHNDFRKAQTAARDLEKKYGLQVLESRENGLGERGVKPGERSRAEREDKAEVDAHRLERTVRGAAAASLDEGEFVRRLNQHGVLVRPRFAAGRDDVVAGYSVAMRPEKGGRPIWYGGGRLARDLTLPRLREGWADSVESVSGGVAEWQASFRNPWRYRPARPGRETEEVSPRLVREFAADIARLRSQLREVPVVDRSAWAHAARDAAGVFAAWSARVESTPGPLAATARALARSAHLPAHESKPRPMHLQSLAGAASLLALADPKMTNSAAAAILLRQMGRTVVAIMEAHRAAGEAERARQLSATMRDQIIALRDDQRAAAARHGISGPHFDAISDGWREVRSGNPIRPSNGDRPRSFVPPTARDRSADHGR</sequence>
<dbReference type="EMBL" id="SSSM01000004">
    <property type="protein sequence ID" value="THG31011.1"/>
    <property type="molecule type" value="Genomic_DNA"/>
</dbReference>
<comment type="caution">
    <text evidence="3">The sequence shown here is derived from an EMBL/GenBank/DDBJ whole genome shotgun (WGS) entry which is preliminary data.</text>
</comment>
<protein>
    <submittedName>
        <fullName evidence="3">Relaxase</fullName>
    </submittedName>
</protein>
<dbReference type="InterPro" id="IPR005094">
    <property type="entry name" value="Endonuclease_MobA/VirD2"/>
</dbReference>
<feature type="region of interest" description="Disordered" evidence="1">
    <location>
        <begin position="197"/>
        <end position="218"/>
    </location>
</feature>
<accession>A0A4S4FLF0</accession>
<organism evidence="3 4">
    <name type="scientific">Naasia lichenicola</name>
    <dbReference type="NCBI Taxonomy" id="2565933"/>
    <lineage>
        <taxon>Bacteria</taxon>
        <taxon>Bacillati</taxon>
        <taxon>Actinomycetota</taxon>
        <taxon>Actinomycetes</taxon>
        <taxon>Micrococcales</taxon>
        <taxon>Microbacteriaceae</taxon>
        <taxon>Naasia</taxon>
    </lineage>
</organism>
<name>A0A4S4FLF0_9MICO</name>